<dbReference type="InterPro" id="IPR010982">
    <property type="entry name" value="Lambda_DNA-bd_dom_sf"/>
</dbReference>
<keyword evidence="4" id="KW-1185">Reference proteome</keyword>
<dbReference type="RefSeq" id="WP_231795959.1">
    <property type="nucleotide sequence ID" value="NZ_JAJPDJ010000062.1"/>
</dbReference>
<proteinExistence type="predicted"/>
<dbReference type="Pfam" id="PF01381">
    <property type="entry name" value="HTH_3"/>
    <property type="match status" value="1"/>
</dbReference>
<evidence type="ECO:0000259" key="2">
    <source>
        <dbReference type="PROSITE" id="PS50943"/>
    </source>
</evidence>
<keyword evidence="1" id="KW-0238">DNA-binding</keyword>
<name>A0ABS8RDU8_9LACO</name>
<evidence type="ECO:0000256" key="1">
    <source>
        <dbReference type="ARBA" id="ARBA00023125"/>
    </source>
</evidence>
<feature type="domain" description="HTH cro/C1-type" evidence="2">
    <location>
        <begin position="8"/>
        <end position="62"/>
    </location>
</feature>
<gene>
    <name evidence="3" type="ORF">LTY59_06675</name>
</gene>
<organism evidence="3 4">
    <name type="scientific">Limosilactobacillus balticus</name>
    <dbReference type="NCBI Taxonomy" id="2759747"/>
    <lineage>
        <taxon>Bacteria</taxon>
        <taxon>Bacillati</taxon>
        <taxon>Bacillota</taxon>
        <taxon>Bacilli</taxon>
        <taxon>Lactobacillales</taxon>
        <taxon>Lactobacillaceae</taxon>
        <taxon>Limosilactobacillus</taxon>
    </lineage>
</organism>
<dbReference type="PANTHER" id="PTHR46558:SF14">
    <property type="entry name" value="HTH-TYPE TRANSCRIPTIONAL REGULATOR ANSR"/>
    <property type="match status" value="1"/>
</dbReference>
<reference evidence="3 4" key="1">
    <citation type="submission" date="2021-12" db="EMBL/GenBank/DDBJ databases">
        <title>A phylogenomic analysis of Limosilactobacillus reuteri reveals ancient and stable evolutionary relationships with rodents and birds and zoonotic transmission to humans.</title>
        <authorList>
            <person name="Li F."/>
            <person name="Li X."/>
            <person name="Cheng C."/>
            <person name="Tollenaar S."/>
            <person name="Zhang J.S."/>
            <person name="Simpson D."/>
            <person name="Tasseva G."/>
            <person name="Perez-Munoz M.E."/>
            <person name="Frese S."/>
            <person name="Gaenzle M.G."/>
            <person name="Walter J."/>
            <person name="Zheng J."/>
        </authorList>
    </citation>
    <scope>NUCLEOTIDE SEQUENCE [LARGE SCALE GENOMIC DNA]</scope>
    <source>
        <strain evidence="3 4">WF-AF5-A</strain>
    </source>
</reference>
<protein>
    <submittedName>
        <fullName evidence="3">Helix-turn-helix domain-containing protein</fullName>
    </submittedName>
</protein>
<dbReference type="InterPro" id="IPR001387">
    <property type="entry name" value="Cro/C1-type_HTH"/>
</dbReference>
<dbReference type="Gene3D" id="1.10.260.40">
    <property type="entry name" value="lambda repressor-like DNA-binding domains"/>
    <property type="match status" value="1"/>
</dbReference>
<dbReference type="SUPFAM" id="SSF47413">
    <property type="entry name" value="lambda repressor-like DNA-binding domains"/>
    <property type="match status" value="1"/>
</dbReference>
<dbReference type="CDD" id="cd00093">
    <property type="entry name" value="HTH_XRE"/>
    <property type="match status" value="1"/>
</dbReference>
<dbReference type="SMART" id="SM00530">
    <property type="entry name" value="HTH_XRE"/>
    <property type="match status" value="1"/>
</dbReference>
<dbReference type="PANTHER" id="PTHR46558">
    <property type="entry name" value="TRACRIPTIONAL REGULATORY PROTEIN-RELATED-RELATED"/>
    <property type="match status" value="1"/>
</dbReference>
<evidence type="ECO:0000313" key="4">
    <source>
        <dbReference type="Proteomes" id="UP001200032"/>
    </source>
</evidence>
<dbReference type="PROSITE" id="PS50943">
    <property type="entry name" value="HTH_CROC1"/>
    <property type="match status" value="1"/>
</dbReference>
<accession>A0ABS8RDU8</accession>
<dbReference type="Proteomes" id="UP001200032">
    <property type="component" value="Unassembled WGS sequence"/>
</dbReference>
<comment type="caution">
    <text evidence="3">The sequence shown here is derived from an EMBL/GenBank/DDBJ whole genome shotgun (WGS) entry which is preliminary data.</text>
</comment>
<dbReference type="EMBL" id="JAJPDJ010000062">
    <property type="protein sequence ID" value="MCD7138903.1"/>
    <property type="molecule type" value="Genomic_DNA"/>
</dbReference>
<sequence>MTKIGEKLKLLREENGWTKTYVAKHLGLKPQTYSNYEYGIREPDLELIKNMASLYQVSTDYLLDNNRNLETKDPIDLNEALDAVMSFDGKPLNDHDKKVMLNIWKAYYKSKDEN</sequence>
<evidence type="ECO:0000313" key="3">
    <source>
        <dbReference type="EMBL" id="MCD7138903.1"/>
    </source>
</evidence>